<evidence type="ECO:0000313" key="2">
    <source>
        <dbReference type="Proteomes" id="UP000295270"/>
    </source>
</evidence>
<reference evidence="1 2" key="1">
    <citation type="journal article" date="2015" name="Stand. Genomic Sci.">
        <title>Genomic Encyclopedia of Bacterial and Archaeal Type Strains, Phase III: the genomes of soil and plant-associated and newly described type strains.</title>
        <authorList>
            <person name="Whitman W.B."/>
            <person name="Woyke T."/>
            <person name="Klenk H.P."/>
            <person name="Zhou Y."/>
            <person name="Lilburn T.G."/>
            <person name="Beck B.J."/>
            <person name="De Vos P."/>
            <person name="Vandamme P."/>
            <person name="Eisen J.A."/>
            <person name="Garrity G."/>
            <person name="Hugenholtz P."/>
            <person name="Kyrpides N.C."/>
        </authorList>
    </citation>
    <scope>NUCLEOTIDE SEQUENCE [LARGE SCALE GENOMIC DNA]</scope>
    <source>
        <strain evidence="1 2">P5626</strain>
    </source>
</reference>
<sequence length="53" mass="6120">MNFSNELNHITELYNTLDFSNEGDLLLSIENKNTCENILTTVQFILNKDPTMI</sequence>
<dbReference type="Proteomes" id="UP000295270">
    <property type="component" value="Unassembled WGS sequence"/>
</dbReference>
<dbReference type="RefSeq" id="WP_158286353.1">
    <property type="nucleotide sequence ID" value="NZ_QWDN01000009.1"/>
</dbReference>
<protein>
    <submittedName>
        <fullName evidence="1">Uncharacterized protein</fullName>
    </submittedName>
</protein>
<name>A0ABY2AV96_9FLAO</name>
<keyword evidence="2" id="KW-1185">Reference proteome</keyword>
<dbReference type="EMBL" id="SLWA01000009">
    <property type="protein sequence ID" value="TCN53186.1"/>
    <property type="molecule type" value="Genomic_DNA"/>
</dbReference>
<evidence type="ECO:0000313" key="1">
    <source>
        <dbReference type="EMBL" id="TCN53186.1"/>
    </source>
</evidence>
<proteinExistence type="predicted"/>
<organism evidence="1 2">
    <name type="scientific">Flavobacterium circumlabens</name>
    <dbReference type="NCBI Taxonomy" id="2133765"/>
    <lineage>
        <taxon>Bacteria</taxon>
        <taxon>Pseudomonadati</taxon>
        <taxon>Bacteroidota</taxon>
        <taxon>Flavobacteriia</taxon>
        <taxon>Flavobacteriales</taxon>
        <taxon>Flavobacteriaceae</taxon>
        <taxon>Flavobacterium</taxon>
    </lineage>
</organism>
<gene>
    <name evidence="1" type="ORF">EV142_109169</name>
</gene>
<accession>A0ABY2AV96</accession>
<comment type="caution">
    <text evidence="1">The sequence shown here is derived from an EMBL/GenBank/DDBJ whole genome shotgun (WGS) entry which is preliminary data.</text>
</comment>